<dbReference type="PANTHER" id="PTHR21490">
    <property type="entry name" value="ENKURIN-RELATED"/>
    <property type="match status" value="1"/>
</dbReference>
<keyword evidence="10" id="KW-1185">Reference proteome</keyword>
<evidence type="ECO:0000313" key="9">
    <source>
        <dbReference type="Ensembl" id="ENSEBUP00000013078.1"/>
    </source>
</evidence>
<evidence type="ECO:0000256" key="2">
    <source>
        <dbReference type="ARBA" id="ARBA00004245"/>
    </source>
</evidence>
<dbReference type="InterPro" id="IPR027012">
    <property type="entry name" value="Enkurin_dom"/>
</dbReference>
<dbReference type="GO" id="GO:0001669">
    <property type="term" value="C:acrosomal vesicle"/>
    <property type="evidence" value="ECO:0007669"/>
    <property type="project" value="TreeGrafter"/>
</dbReference>
<evidence type="ECO:0000256" key="6">
    <source>
        <dbReference type="SAM" id="Coils"/>
    </source>
</evidence>
<keyword evidence="5" id="KW-0966">Cell projection</keyword>
<accession>A0A8C4QBY1</accession>
<evidence type="ECO:0000256" key="3">
    <source>
        <dbReference type="ARBA" id="ARBA00022490"/>
    </source>
</evidence>
<feature type="compositionally biased region" description="Basic and acidic residues" evidence="7">
    <location>
        <begin position="93"/>
        <end position="112"/>
    </location>
</feature>
<dbReference type="GO" id="GO:0005516">
    <property type="term" value="F:calmodulin binding"/>
    <property type="evidence" value="ECO:0007669"/>
    <property type="project" value="TreeGrafter"/>
</dbReference>
<feature type="coiled-coil region" evidence="6">
    <location>
        <begin position="247"/>
        <end position="274"/>
    </location>
</feature>
<keyword evidence="3" id="KW-0963">Cytoplasm</keyword>
<evidence type="ECO:0000313" key="10">
    <source>
        <dbReference type="Proteomes" id="UP000694388"/>
    </source>
</evidence>
<dbReference type="InterPro" id="IPR052102">
    <property type="entry name" value="Enkurin_domain-protein"/>
</dbReference>
<dbReference type="PANTHER" id="PTHR21490:SF0">
    <property type="entry name" value="ENKURIN"/>
    <property type="match status" value="1"/>
</dbReference>
<evidence type="ECO:0000256" key="7">
    <source>
        <dbReference type="SAM" id="MobiDB-lite"/>
    </source>
</evidence>
<dbReference type="GeneTree" id="ENSGT00940000153866"/>
<comment type="subcellular location">
    <subcellularLocation>
        <location evidence="1">Cell projection</location>
        <location evidence="1">Cilium</location>
    </subcellularLocation>
    <subcellularLocation>
        <location evidence="2">Cytoplasm</location>
        <location evidence="2">Cytoskeleton</location>
    </subcellularLocation>
</comment>
<keyword evidence="4" id="KW-0206">Cytoskeleton</keyword>
<dbReference type="Ensembl" id="ENSEBUT00000013654.1">
    <property type="protein sequence ID" value="ENSEBUP00000013078.1"/>
    <property type="gene ID" value="ENSEBUG00000008280.1"/>
</dbReference>
<evidence type="ECO:0000259" key="8">
    <source>
        <dbReference type="PROSITE" id="PS51665"/>
    </source>
</evidence>
<dbReference type="AlphaFoldDB" id="A0A8C4QBY1"/>
<feature type="domain" description="Enkurin" evidence="8">
    <location>
        <begin position="188"/>
        <end position="279"/>
    </location>
</feature>
<evidence type="ECO:0000256" key="1">
    <source>
        <dbReference type="ARBA" id="ARBA00004138"/>
    </source>
</evidence>
<evidence type="ECO:0000256" key="4">
    <source>
        <dbReference type="ARBA" id="ARBA00023212"/>
    </source>
</evidence>
<dbReference type="Proteomes" id="UP000694388">
    <property type="component" value="Unplaced"/>
</dbReference>
<protein>
    <submittedName>
        <fullName evidence="9">Enkurin, TRPC channel interacting protein</fullName>
    </submittedName>
</protein>
<proteinExistence type="predicted"/>
<dbReference type="Pfam" id="PF13864">
    <property type="entry name" value="Enkurin"/>
    <property type="match status" value="1"/>
</dbReference>
<name>A0A8C4QBY1_EPTBU</name>
<reference evidence="9" key="2">
    <citation type="submission" date="2025-09" db="UniProtKB">
        <authorList>
            <consortium name="Ensembl"/>
        </authorList>
    </citation>
    <scope>IDENTIFICATION</scope>
</reference>
<feature type="region of interest" description="Disordered" evidence="7">
    <location>
        <begin position="90"/>
        <end position="127"/>
    </location>
</feature>
<evidence type="ECO:0000256" key="5">
    <source>
        <dbReference type="ARBA" id="ARBA00023273"/>
    </source>
</evidence>
<keyword evidence="6" id="KW-0175">Coiled coil</keyword>
<reference evidence="9" key="1">
    <citation type="submission" date="2025-08" db="UniProtKB">
        <authorList>
            <consortium name="Ensembl"/>
        </authorList>
    </citation>
    <scope>IDENTIFICATION</scope>
</reference>
<sequence length="282" mass="33040">MLLFCFSTIVHVSRSSFIRCSSSRQSEEVGMLSEESIYNLIPQNIEKRHKPPRYISQFKNQLWLEQQPNKTKMKTMGPMKVVIPSPKTYLRKHSQEPRLPEKKSFEYPDGHRLPPIPQRKNCPAIPKHDTKNFIKQNVMRARSAKTTQLPPIAVDTVRGNCQLLENSGLLPKFLKKKEYGKVPSYILQKKAQITREEEANRLMAKDQPQKHTERLSSEDRDHILQGLKQNRDKLYQQFILLPLIIETISQKNRKSTLEQELSRLEKDIMLIETNPVIYIKRD</sequence>
<organism evidence="9 10">
    <name type="scientific">Eptatretus burgeri</name>
    <name type="common">Inshore hagfish</name>
    <dbReference type="NCBI Taxonomy" id="7764"/>
    <lineage>
        <taxon>Eukaryota</taxon>
        <taxon>Metazoa</taxon>
        <taxon>Chordata</taxon>
        <taxon>Craniata</taxon>
        <taxon>Vertebrata</taxon>
        <taxon>Cyclostomata</taxon>
        <taxon>Myxini</taxon>
        <taxon>Myxiniformes</taxon>
        <taxon>Myxinidae</taxon>
        <taxon>Eptatretinae</taxon>
        <taxon>Eptatretus</taxon>
    </lineage>
</organism>
<dbReference type="PROSITE" id="PS51665">
    <property type="entry name" value="ENKURIN"/>
    <property type="match status" value="1"/>
</dbReference>
<dbReference type="GO" id="GO:0005879">
    <property type="term" value="C:axonemal microtubule"/>
    <property type="evidence" value="ECO:0007669"/>
    <property type="project" value="TreeGrafter"/>
</dbReference>